<dbReference type="SMART" id="SM00192">
    <property type="entry name" value="LDLa"/>
    <property type="match status" value="4"/>
</dbReference>
<keyword evidence="1 2" id="KW-1015">Disulfide bond</keyword>
<dbReference type="CDD" id="cd00112">
    <property type="entry name" value="LDLa"/>
    <property type="match status" value="4"/>
</dbReference>
<dbReference type="PROSITE" id="PS01209">
    <property type="entry name" value="LDLRA_1"/>
    <property type="match status" value="2"/>
</dbReference>
<dbReference type="Gene3D" id="4.10.400.10">
    <property type="entry name" value="Low-density Lipoprotein Receptor"/>
    <property type="match status" value="4"/>
</dbReference>
<accession>A0A1B6DKZ2</accession>
<dbReference type="AlphaFoldDB" id="A0A1B6DKZ2"/>
<dbReference type="PANTHER" id="PTHR39069:SF1">
    <property type="entry name" value="ECDYSONE-INDUCIBLE GENE E1, ISOFORM A"/>
    <property type="match status" value="1"/>
</dbReference>
<evidence type="ECO:0000259" key="5">
    <source>
        <dbReference type="Pfam" id="PF01683"/>
    </source>
</evidence>
<name>A0A1B6DKZ2_9HEMI</name>
<gene>
    <name evidence="6" type="ORF">g.4346</name>
</gene>
<sequence length="498" mass="53340">EDMVLVLLLVLVSFQMTIVAGAQLGSQCAADDECEPQYSRCHQGLCACLPYYAQHESQCLQSVLLGFDCLVEEQCSQKVANSSCTDGVCQCESGFLQFRRHTCLSPAKLGDVCYSDAHCRLWESGSTCDFLIPKLFGRCICTPPLRPSSEGYCLPPVSYSRPTRPFRTPPPSLTHIRFTVTPEMTTDNAVTKGSNFRTPTTQYVKRPVKPLTNQNSIAASLKRNKPTGAPGKTAVPIRNPPAAMRRNSTQVLGGMFKLPLLTTASFSSAALRRGEEKSFAVSLGLPCASDKQCRAADPASRCFEGVCDCAVRNNGTTCGAKNRGCHPGTFQCRATGICISWYFVCDGRSDCPDGSDEICQGTSVCPESTFVCSRSGRVCVSAATRCDGKRDCPEGEDEEGCGNSTRNGCPSGTFRCSSGACIPDYEFCNAIVSCPDGSDEPDAACKAPPTRLVSEIGHCPFRCSNGRCRSSAVTCSGKDGCGDGSDEEHCTVCRCPSV</sequence>
<feature type="region of interest" description="Disordered" evidence="3">
    <location>
        <begin position="218"/>
        <end position="240"/>
    </location>
</feature>
<dbReference type="InterPro" id="IPR036055">
    <property type="entry name" value="LDL_receptor-like_sf"/>
</dbReference>
<feature type="domain" description="EB" evidence="5">
    <location>
        <begin position="48"/>
        <end position="103"/>
    </location>
</feature>
<evidence type="ECO:0000256" key="1">
    <source>
        <dbReference type="ARBA" id="ARBA00023157"/>
    </source>
</evidence>
<feature type="disulfide bond" evidence="2">
    <location>
        <begin position="409"/>
        <end position="421"/>
    </location>
</feature>
<dbReference type="SUPFAM" id="SSF57424">
    <property type="entry name" value="LDL receptor-like module"/>
    <property type="match status" value="4"/>
</dbReference>
<proteinExistence type="predicted"/>
<feature type="disulfide bond" evidence="2">
    <location>
        <begin position="475"/>
        <end position="490"/>
    </location>
</feature>
<feature type="disulfide bond" evidence="2">
    <location>
        <begin position="386"/>
        <end position="401"/>
    </location>
</feature>
<dbReference type="Pfam" id="PF00057">
    <property type="entry name" value="Ldl_recept_a"/>
    <property type="match status" value="3"/>
</dbReference>
<feature type="chain" id="PRO_5008581460" description="EB domain-containing protein" evidence="4">
    <location>
        <begin position="22"/>
        <end position="498"/>
    </location>
</feature>
<comment type="caution">
    <text evidence="2">Lacks conserved residue(s) required for the propagation of feature annotation.</text>
</comment>
<feature type="disulfide bond" evidence="2">
    <location>
        <begin position="463"/>
        <end position="481"/>
    </location>
</feature>
<reference evidence="6" key="1">
    <citation type="submission" date="2015-12" db="EMBL/GenBank/DDBJ databases">
        <title>De novo transcriptome assembly of four potential Pierce s Disease insect vectors from Arizona vineyards.</title>
        <authorList>
            <person name="Tassone E.E."/>
        </authorList>
    </citation>
    <scope>NUCLEOTIDE SEQUENCE</scope>
</reference>
<dbReference type="Pfam" id="PF01683">
    <property type="entry name" value="EB"/>
    <property type="match status" value="1"/>
</dbReference>
<dbReference type="InterPro" id="IPR006149">
    <property type="entry name" value="EB_dom"/>
</dbReference>
<organism evidence="6">
    <name type="scientific">Clastoptera arizonana</name>
    <name type="common">Arizona spittle bug</name>
    <dbReference type="NCBI Taxonomy" id="38151"/>
    <lineage>
        <taxon>Eukaryota</taxon>
        <taxon>Metazoa</taxon>
        <taxon>Ecdysozoa</taxon>
        <taxon>Arthropoda</taxon>
        <taxon>Hexapoda</taxon>
        <taxon>Insecta</taxon>
        <taxon>Pterygota</taxon>
        <taxon>Neoptera</taxon>
        <taxon>Paraneoptera</taxon>
        <taxon>Hemiptera</taxon>
        <taxon>Auchenorrhyncha</taxon>
        <taxon>Cercopoidea</taxon>
        <taxon>Clastopteridae</taxon>
        <taxon>Clastoptera</taxon>
    </lineage>
</organism>
<evidence type="ECO:0000256" key="2">
    <source>
        <dbReference type="PROSITE-ProRule" id="PRU00124"/>
    </source>
</evidence>
<feature type="signal peptide" evidence="4">
    <location>
        <begin position="1"/>
        <end position="21"/>
    </location>
</feature>
<dbReference type="PRINTS" id="PR00261">
    <property type="entry name" value="LDLRECEPTOR"/>
</dbReference>
<feature type="non-terminal residue" evidence="6">
    <location>
        <position position="1"/>
    </location>
</feature>
<dbReference type="PROSITE" id="PS50068">
    <property type="entry name" value="LDLRA_2"/>
    <property type="match status" value="4"/>
</dbReference>
<dbReference type="InterPro" id="IPR023415">
    <property type="entry name" value="LDLR_class-A_CS"/>
</dbReference>
<evidence type="ECO:0000313" key="6">
    <source>
        <dbReference type="EMBL" id="JAS26322.1"/>
    </source>
</evidence>
<evidence type="ECO:0000256" key="4">
    <source>
        <dbReference type="SAM" id="SignalP"/>
    </source>
</evidence>
<keyword evidence="4" id="KW-0732">Signal</keyword>
<protein>
    <recommendedName>
        <fullName evidence="5">EB domain-containing protein</fullName>
    </recommendedName>
</protein>
<dbReference type="InterPro" id="IPR002172">
    <property type="entry name" value="LDrepeatLR_classA_rpt"/>
</dbReference>
<feature type="disulfide bond" evidence="2">
    <location>
        <begin position="416"/>
        <end position="434"/>
    </location>
</feature>
<dbReference type="EMBL" id="GEDC01010976">
    <property type="protein sequence ID" value="JAS26322.1"/>
    <property type="molecule type" value="Transcribed_RNA"/>
</dbReference>
<dbReference type="PANTHER" id="PTHR39069">
    <property type="entry name" value="ECDYSONE-INDUCIBLE GENE E1, ISOFORM A"/>
    <property type="match status" value="1"/>
</dbReference>
<evidence type="ECO:0000256" key="3">
    <source>
        <dbReference type="SAM" id="MobiDB-lite"/>
    </source>
</evidence>